<evidence type="ECO:0000256" key="3">
    <source>
        <dbReference type="ARBA" id="ARBA00022840"/>
    </source>
</evidence>
<dbReference type="InterPro" id="IPR017871">
    <property type="entry name" value="ABC_transporter-like_CS"/>
</dbReference>
<dbReference type="PANTHER" id="PTHR19211">
    <property type="entry name" value="ATP-BINDING TRANSPORT PROTEIN-RELATED"/>
    <property type="match status" value="1"/>
</dbReference>
<sequence length="509" mass="57566">MGKKKRVKPGNKKKQEPSKDVKVECAITSPFACTGALRKQATWNDIIIDSFSLSFYGKELIADSTFQVSAGRRYGLVGANGCGKSSLLKCLGSGEAPIPDHIDVYYVAAEVPSEEISALDCVLKVDTERLRMETQAAKLSEDLCKAQDNEANEINTKLCDIYERLDALDAGTAEARASKILFGLGFDKETQKKATKEFSGGWRMRIALARALFIRPTFLILDEPTNHLDMESCVWLEEYLSRWNPKGILLLVSHSQDFLNGVCTNIIHFSQNRLNYYSGNYDAYVRTRMEKEEHQMKNHKWEQDQIKHMKQYIARFGHGSAKLARQAKSKEKTLARMQRGGLTSAVFQEKRVEFFFPNPEDLSPPVLVFQNVSFGYSPDRLLYKNLEFGIDLDSRVALVGPNGVGKTTLLKLILRELEPTDGTVIPHNKLRFARFNQHFVDQVDLTLNPLEFMRKEYPEVPPEEMRSWLGRFGISGGPQLQQMATLSDGQKKSRDFLLHGQTKPSHPSS</sequence>
<dbReference type="SMART" id="SM00382">
    <property type="entry name" value="AAA"/>
    <property type="match status" value="1"/>
</dbReference>
<proteinExistence type="predicted"/>
<dbReference type="PROSITE" id="PS00211">
    <property type="entry name" value="ABC_TRANSPORTER_1"/>
    <property type="match status" value="1"/>
</dbReference>
<evidence type="ECO:0000256" key="2">
    <source>
        <dbReference type="ARBA" id="ARBA00022741"/>
    </source>
</evidence>
<dbReference type="InterPro" id="IPR050611">
    <property type="entry name" value="ABCF"/>
</dbReference>
<feature type="region of interest" description="Disordered" evidence="4">
    <location>
        <begin position="482"/>
        <end position="509"/>
    </location>
</feature>
<dbReference type="PANTHER" id="PTHR19211:SF15">
    <property type="entry name" value="ATP-BINDING CASSETTE SUB-FAMILY F MEMBER 2"/>
    <property type="match status" value="1"/>
</dbReference>
<reference evidence="6" key="1">
    <citation type="submission" date="2021-01" db="EMBL/GenBank/DDBJ databases">
        <authorList>
            <person name="Corre E."/>
            <person name="Pelletier E."/>
            <person name="Niang G."/>
            <person name="Scheremetjew M."/>
            <person name="Finn R."/>
            <person name="Kale V."/>
            <person name="Holt S."/>
            <person name="Cochrane G."/>
            <person name="Meng A."/>
            <person name="Brown T."/>
            <person name="Cohen L."/>
        </authorList>
    </citation>
    <scope>NUCLEOTIDE SEQUENCE</scope>
    <source>
        <strain evidence="6">DIVA3 518/3/11/1/6</strain>
    </source>
</reference>
<dbReference type="InterPro" id="IPR003439">
    <property type="entry name" value="ABC_transporter-like_ATP-bd"/>
</dbReference>
<organism evidence="6">
    <name type="scientific">Vannella robusta</name>
    <dbReference type="NCBI Taxonomy" id="1487602"/>
    <lineage>
        <taxon>Eukaryota</taxon>
        <taxon>Amoebozoa</taxon>
        <taxon>Discosea</taxon>
        <taxon>Flabellinia</taxon>
        <taxon>Vannellidae</taxon>
        <taxon>Vannella</taxon>
    </lineage>
</organism>
<gene>
    <name evidence="6" type="ORF">VSP0166_LOCUS9947</name>
</gene>
<evidence type="ECO:0000256" key="4">
    <source>
        <dbReference type="SAM" id="MobiDB-lite"/>
    </source>
</evidence>
<dbReference type="Gene3D" id="3.40.50.300">
    <property type="entry name" value="P-loop containing nucleotide triphosphate hydrolases"/>
    <property type="match status" value="2"/>
</dbReference>
<dbReference type="Pfam" id="PF00005">
    <property type="entry name" value="ABC_tran"/>
    <property type="match status" value="2"/>
</dbReference>
<keyword evidence="3" id="KW-0067">ATP-binding</keyword>
<dbReference type="Pfam" id="PF12848">
    <property type="entry name" value="ABC_tran_Xtn"/>
    <property type="match status" value="1"/>
</dbReference>
<dbReference type="GO" id="GO:0016887">
    <property type="term" value="F:ATP hydrolysis activity"/>
    <property type="evidence" value="ECO:0007669"/>
    <property type="project" value="InterPro"/>
</dbReference>
<dbReference type="CDD" id="cd03221">
    <property type="entry name" value="ABCF_EF-3"/>
    <property type="match status" value="1"/>
</dbReference>
<evidence type="ECO:0000256" key="1">
    <source>
        <dbReference type="ARBA" id="ARBA00022737"/>
    </source>
</evidence>
<feature type="domain" description="ABC transporter" evidence="5">
    <location>
        <begin position="46"/>
        <end position="296"/>
    </location>
</feature>
<dbReference type="InterPro" id="IPR027417">
    <property type="entry name" value="P-loop_NTPase"/>
</dbReference>
<accession>A0A7S4MHF0</accession>
<protein>
    <recommendedName>
        <fullName evidence="5">ABC transporter domain-containing protein</fullName>
    </recommendedName>
</protein>
<keyword evidence="1" id="KW-0677">Repeat</keyword>
<dbReference type="PROSITE" id="PS50893">
    <property type="entry name" value="ABC_TRANSPORTER_2"/>
    <property type="match status" value="1"/>
</dbReference>
<dbReference type="FunFam" id="3.40.50.300:FF:000011">
    <property type="entry name" value="Putative ABC transporter ATP-binding component"/>
    <property type="match status" value="1"/>
</dbReference>
<keyword evidence="2" id="KW-0547">Nucleotide-binding</keyword>
<dbReference type="SUPFAM" id="SSF52540">
    <property type="entry name" value="P-loop containing nucleoside triphosphate hydrolases"/>
    <property type="match status" value="2"/>
</dbReference>
<dbReference type="FunFam" id="3.40.50.300:FF:001092">
    <property type="entry name" value="ATP-binding cassette sub-family F member 2"/>
    <property type="match status" value="1"/>
</dbReference>
<dbReference type="EMBL" id="HBKP01013975">
    <property type="protein sequence ID" value="CAE2223070.1"/>
    <property type="molecule type" value="Transcribed_RNA"/>
</dbReference>
<dbReference type="InterPro" id="IPR032781">
    <property type="entry name" value="ABC_tran_Xtn"/>
</dbReference>
<evidence type="ECO:0000259" key="5">
    <source>
        <dbReference type="PROSITE" id="PS50893"/>
    </source>
</evidence>
<dbReference type="InterPro" id="IPR003593">
    <property type="entry name" value="AAA+_ATPase"/>
</dbReference>
<dbReference type="GO" id="GO:0005524">
    <property type="term" value="F:ATP binding"/>
    <property type="evidence" value="ECO:0007669"/>
    <property type="project" value="UniProtKB-KW"/>
</dbReference>
<name>A0A7S4MHF0_9EUKA</name>
<evidence type="ECO:0000313" key="6">
    <source>
        <dbReference type="EMBL" id="CAE2223070.1"/>
    </source>
</evidence>
<dbReference type="AlphaFoldDB" id="A0A7S4MHF0"/>